<dbReference type="RefSeq" id="WP_183897579.1">
    <property type="nucleotide sequence ID" value="NZ_JACIDV010000015.1"/>
</dbReference>
<protein>
    <submittedName>
        <fullName evidence="1">Uncharacterized protein</fullName>
    </submittedName>
</protein>
<comment type="caution">
    <text evidence="1">The sequence shown here is derived from an EMBL/GenBank/DDBJ whole genome shotgun (WGS) entry which is preliminary data.</text>
</comment>
<accession>A0A7W6CES4</accession>
<sequence>MSSIRNTAGGNCQVICLAFNPTVASERIEEGDVHDIAARNVRQDYGIVNRYGDERHRI</sequence>
<evidence type="ECO:0000313" key="2">
    <source>
        <dbReference type="Proteomes" id="UP000565286"/>
    </source>
</evidence>
<dbReference type="Proteomes" id="UP000565286">
    <property type="component" value="Unassembled WGS sequence"/>
</dbReference>
<evidence type="ECO:0000313" key="1">
    <source>
        <dbReference type="EMBL" id="MBB3948149.1"/>
    </source>
</evidence>
<organism evidence="1 2">
    <name type="scientific">Rhizobium skierniewicense</name>
    <dbReference type="NCBI Taxonomy" id="984260"/>
    <lineage>
        <taxon>Bacteria</taxon>
        <taxon>Pseudomonadati</taxon>
        <taxon>Pseudomonadota</taxon>
        <taxon>Alphaproteobacteria</taxon>
        <taxon>Hyphomicrobiales</taxon>
        <taxon>Rhizobiaceae</taxon>
        <taxon>Rhizobium/Agrobacterium group</taxon>
        <taxon>Rhizobium</taxon>
    </lineage>
</organism>
<proteinExistence type="predicted"/>
<name>A0A7W6CES4_9HYPH</name>
<dbReference type="AlphaFoldDB" id="A0A7W6CES4"/>
<keyword evidence="2" id="KW-1185">Reference proteome</keyword>
<dbReference type="EMBL" id="JACIDV010000015">
    <property type="protein sequence ID" value="MBB3948149.1"/>
    <property type="molecule type" value="Genomic_DNA"/>
</dbReference>
<gene>
    <name evidence="1" type="ORF">GGQ73_004123</name>
</gene>
<reference evidence="1 2" key="1">
    <citation type="submission" date="2020-08" db="EMBL/GenBank/DDBJ databases">
        <title>Genomic Encyclopedia of Type Strains, Phase IV (KMG-IV): sequencing the most valuable type-strain genomes for metagenomic binning, comparative biology and taxonomic classification.</title>
        <authorList>
            <person name="Goeker M."/>
        </authorList>
    </citation>
    <scope>NUCLEOTIDE SEQUENCE [LARGE SCALE GENOMIC DNA]</scope>
    <source>
        <strain evidence="1 2">DSM 26438</strain>
    </source>
</reference>